<accession>A0AA40AJ60</accession>
<feature type="region of interest" description="Disordered" evidence="1">
    <location>
        <begin position="324"/>
        <end position="344"/>
    </location>
</feature>
<evidence type="ECO:0000313" key="2">
    <source>
        <dbReference type="EMBL" id="KAK0716818.1"/>
    </source>
</evidence>
<organism evidence="2 3">
    <name type="scientific">Lasiosphaeria miniovina</name>
    <dbReference type="NCBI Taxonomy" id="1954250"/>
    <lineage>
        <taxon>Eukaryota</taxon>
        <taxon>Fungi</taxon>
        <taxon>Dikarya</taxon>
        <taxon>Ascomycota</taxon>
        <taxon>Pezizomycotina</taxon>
        <taxon>Sordariomycetes</taxon>
        <taxon>Sordariomycetidae</taxon>
        <taxon>Sordariales</taxon>
        <taxon>Lasiosphaeriaceae</taxon>
        <taxon>Lasiosphaeria</taxon>
    </lineage>
</organism>
<dbReference type="RefSeq" id="XP_060295611.1">
    <property type="nucleotide sequence ID" value="XM_060435788.1"/>
</dbReference>
<dbReference type="EMBL" id="JAUIRO010000004">
    <property type="protein sequence ID" value="KAK0716818.1"/>
    <property type="molecule type" value="Genomic_DNA"/>
</dbReference>
<sequence length="404" mass="46068">QEVPDAICQRIRICSPGGDETPTAATSGLIPHWTPDRIRVLSAISPMIRAHVEELRQRSDRWWLPLVELGDGFDSGAALRVLDAITSSSLSLPPAGTQQQSQNWRTNERVSVLCRNCNVMWFFGVVPRLLPACQSWQVVDDDDKHQVIASRNMPRQSAASSSRRWSQASLSSQASAPKWCWHSEPGHSARLTCLQIANIALVLQWDEVFRREIKTVVWDWTGTSQAVLHTPVARLRTHGDYGLDGEFLFYPLSRRKLEKEKILLHMRNYLHRHKDSHATSVKRINREFKMHTMELVPDSFLHPSIYSMLREIEGAILKEKRAVSGAQAGRPPPRTVNPNRPTTPGLLGKIKGMESSVEYMFSGGKPHRDFVIGFLADVHEYVAQQQEELAQDIWRWRHTELARW</sequence>
<dbReference type="GeneID" id="85319058"/>
<comment type="caution">
    <text evidence="2">The sequence shown here is derived from an EMBL/GenBank/DDBJ whole genome shotgun (WGS) entry which is preliminary data.</text>
</comment>
<reference evidence="2" key="1">
    <citation type="submission" date="2023-06" db="EMBL/GenBank/DDBJ databases">
        <title>Genome-scale phylogeny and comparative genomics of the fungal order Sordariales.</title>
        <authorList>
            <consortium name="Lawrence Berkeley National Laboratory"/>
            <person name="Hensen N."/>
            <person name="Bonometti L."/>
            <person name="Westerberg I."/>
            <person name="Brannstrom I.O."/>
            <person name="Guillou S."/>
            <person name="Cros-Aarteil S."/>
            <person name="Calhoun S."/>
            <person name="Haridas S."/>
            <person name="Kuo A."/>
            <person name="Mondo S."/>
            <person name="Pangilinan J."/>
            <person name="Riley R."/>
            <person name="LaButti K."/>
            <person name="Andreopoulos B."/>
            <person name="Lipzen A."/>
            <person name="Chen C."/>
            <person name="Yanf M."/>
            <person name="Daum C."/>
            <person name="Ng V."/>
            <person name="Clum A."/>
            <person name="Steindorff A."/>
            <person name="Ohm R."/>
            <person name="Martin F."/>
            <person name="Silar P."/>
            <person name="Natvig D."/>
            <person name="Lalanne C."/>
            <person name="Gautier V."/>
            <person name="Ament-velasquez S.L."/>
            <person name="Kruys A."/>
            <person name="Hutchinson M.I."/>
            <person name="Powell A.J."/>
            <person name="Barry K."/>
            <person name="Miller A.N."/>
            <person name="Grigoriev I.V."/>
            <person name="Debuchy R."/>
            <person name="Gladieux P."/>
            <person name="Thoren M.H."/>
            <person name="Johannesson H."/>
        </authorList>
    </citation>
    <scope>NUCLEOTIDE SEQUENCE</scope>
    <source>
        <strain evidence="2">SMH2392-1A</strain>
    </source>
</reference>
<gene>
    <name evidence="2" type="ORF">B0T26DRAFT_603678</name>
</gene>
<evidence type="ECO:0000256" key="1">
    <source>
        <dbReference type="SAM" id="MobiDB-lite"/>
    </source>
</evidence>
<dbReference type="AlphaFoldDB" id="A0AA40AJ60"/>
<proteinExistence type="predicted"/>
<protein>
    <submittedName>
        <fullName evidence="2">Uncharacterized protein</fullName>
    </submittedName>
</protein>
<evidence type="ECO:0000313" key="3">
    <source>
        <dbReference type="Proteomes" id="UP001172101"/>
    </source>
</evidence>
<name>A0AA40AJ60_9PEZI</name>
<feature type="non-terminal residue" evidence="2">
    <location>
        <position position="1"/>
    </location>
</feature>
<dbReference type="Proteomes" id="UP001172101">
    <property type="component" value="Unassembled WGS sequence"/>
</dbReference>
<feature type="non-terminal residue" evidence="2">
    <location>
        <position position="404"/>
    </location>
</feature>
<keyword evidence="3" id="KW-1185">Reference proteome</keyword>